<evidence type="ECO:0000259" key="4">
    <source>
        <dbReference type="PROSITE" id="PS50987"/>
    </source>
</evidence>
<dbReference type="InterPro" id="IPR011991">
    <property type="entry name" value="ArsR-like_HTH"/>
</dbReference>
<dbReference type="Gene3D" id="1.10.10.10">
    <property type="entry name" value="Winged helix-like DNA-binding domain superfamily/Winged helix DNA-binding domain"/>
    <property type="match status" value="1"/>
</dbReference>
<dbReference type="SUPFAM" id="SSF46785">
    <property type="entry name" value="Winged helix' DNA-binding domain"/>
    <property type="match status" value="1"/>
</dbReference>
<dbReference type="InterPro" id="IPR051081">
    <property type="entry name" value="HTH_MetalResp_TranReg"/>
</dbReference>
<evidence type="ECO:0000256" key="1">
    <source>
        <dbReference type="ARBA" id="ARBA00023015"/>
    </source>
</evidence>
<dbReference type="PROSITE" id="PS50987">
    <property type="entry name" value="HTH_ARSR_2"/>
    <property type="match status" value="1"/>
</dbReference>
<dbReference type="InterPro" id="IPR001845">
    <property type="entry name" value="HTH_ArsR_DNA-bd_dom"/>
</dbReference>
<organism evidence="5 6">
    <name type="scientific">Paraeggerthella hongkongensis</name>
    <dbReference type="NCBI Taxonomy" id="230658"/>
    <lineage>
        <taxon>Bacteria</taxon>
        <taxon>Bacillati</taxon>
        <taxon>Actinomycetota</taxon>
        <taxon>Coriobacteriia</taxon>
        <taxon>Eggerthellales</taxon>
        <taxon>Eggerthellaceae</taxon>
        <taxon>Paraeggerthella</taxon>
    </lineage>
</organism>
<dbReference type="InterPro" id="IPR036390">
    <property type="entry name" value="WH_DNA-bd_sf"/>
</dbReference>
<dbReference type="GO" id="GO:0003677">
    <property type="term" value="F:DNA binding"/>
    <property type="evidence" value="ECO:0007669"/>
    <property type="project" value="UniProtKB-KW"/>
</dbReference>
<dbReference type="PANTHER" id="PTHR33154">
    <property type="entry name" value="TRANSCRIPTIONAL REGULATOR, ARSR FAMILY"/>
    <property type="match status" value="1"/>
</dbReference>
<dbReference type="RefSeq" id="WP_123191881.1">
    <property type="nucleotide sequence ID" value="NZ_QICD01000006.1"/>
</dbReference>
<sequence>MENEYEKNARVFKAFCNEYRLQILERLRTGEKCACDLQEHIDITQSNLSHHMKVLCQSGVVESWQVGKWTHYRISEKGRADAMALIDRLTQVDAGASDCSKGHCS</sequence>
<dbReference type="PANTHER" id="PTHR33154:SF18">
    <property type="entry name" value="ARSENICAL RESISTANCE OPERON REPRESSOR"/>
    <property type="match status" value="1"/>
</dbReference>
<dbReference type="GO" id="GO:0003700">
    <property type="term" value="F:DNA-binding transcription factor activity"/>
    <property type="evidence" value="ECO:0007669"/>
    <property type="project" value="InterPro"/>
</dbReference>
<dbReference type="PRINTS" id="PR00778">
    <property type="entry name" value="HTHARSR"/>
</dbReference>
<evidence type="ECO:0000313" key="6">
    <source>
        <dbReference type="Proteomes" id="UP000278632"/>
    </source>
</evidence>
<name>A0A3N0BE49_9ACTN</name>
<evidence type="ECO:0000256" key="3">
    <source>
        <dbReference type="ARBA" id="ARBA00023163"/>
    </source>
</evidence>
<protein>
    <submittedName>
        <fullName evidence="5">Transcriptional regulator</fullName>
    </submittedName>
</protein>
<dbReference type="PROSITE" id="PS00846">
    <property type="entry name" value="HTH_ARSR_1"/>
    <property type="match status" value="1"/>
</dbReference>
<keyword evidence="3" id="KW-0804">Transcription</keyword>
<dbReference type="InterPro" id="IPR018334">
    <property type="entry name" value="ArsR_HTH"/>
</dbReference>
<comment type="caution">
    <text evidence="5">The sequence shown here is derived from an EMBL/GenBank/DDBJ whole genome shotgun (WGS) entry which is preliminary data.</text>
</comment>
<proteinExistence type="predicted"/>
<dbReference type="SMART" id="SM00418">
    <property type="entry name" value="HTH_ARSR"/>
    <property type="match status" value="1"/>
</dbReference>
<keyword evidence="1" id="KW-0805">Transcription regulation</keyword>
<evidence type="ECO:0000313" key="5">
    <source>
        <dbReference type="EMBL" id="RNL46085.1"/>
    </source>
</evidence>
<evidence type="ECO:0000256" key="2">
    <source>
        <dbReference type="ARBA" id="ARBA00023125"/>
    </source>
</evidence>
<feature type="domain" description="HTH arsR-type" evidence="4">
    <location>
        <begin position="1"/>
        <end position="94"/>
    </location>
</feature>
<dbReference type="CDD" id="cd00090">
    <property type="entry name" value="HTH_ARSR"/>
    <property type="match status" value="1"/>
</dbReference>
<dbReference type="Proteomes" id="UP000278632">
    <property type="component" value="Unassembled WGS sequence"/>
</dbReference>
<dbReference type="EMBL" id="QICD01000006">
    <property type="protein sequence ID" value="RNL46085.1"/>
    <property type="molecule type" value="Genomic_DNA"/>
</dbReference>
<dbReference type="AlphaFoldDB" id="A0A3N0BE49"/>
<reference evidence="6" key="1">
    <citation type="submission" date="2018-05" db="EMBL/GenBank/DDBJ databases">
        <title>Genome Sequencing of selected type strains of the family Eggerthellaceae.</title>
        <authorList>
            <person name="Danylec N."/>
            <person name="Stoll D.A."/>
            <person name="Doetsch A."/>
            <person name="Huch M."/>
        </authorList>
    </citation>
    <scope>NUCLEOTIDE SEQUENCE [LARGE SCALE GENOMIC DNA]</scope>
    <source>
        <strain evidence="6">DSM 16106</strain>
    </source>
</reference>
<keyword evidence="2" id="KW-0238">DNA-binding</keyword>
<accession>A0A3N0BE49</accession>
<dbReference type="OrthoDB" id="3628603at2"/>
<keyword evidence="6" id="KW-1185">Reference proteome</keyword>
<dbReference type="Pfam" id="PF01022">
    <property type="entry name" value="HTH_5"/>
    <property type="match status" value="1"/>
</dbReference>
<dbReference type="NCBIfam" id="NF033788">
    <property type="entry name" value="HTH_metalloreg"/>
    <property type="match status" value="1"/>
</dbReference>
<gene>
    <name evidence="5" type="ORF">DMP08_04590</name>
</gene>
<dbReference type="InterPro" id="IPR036388">
    <property type="entry name" value="WH-like_DNA-bd_sf"/>
</dbReference>